<dbReference type="Proteomes" id="UP001300871">
    <property type="component" value="Unassembled WGS sequence"/>
</dbReference>
<protein>
    <submittedName>
        <fullName evidence="1">DUF1667 domain-containing protein</fullName>
    </submittedName>
</protein>
<evidence type="ECO:0000313" key="1">
    <source>
        <dbReference type="EMBL" id="MDB1999575.1"/>
    </source>
</evidence>
<dbReference type="EMBL" id="JAQLGM010000008">
    <property type="protein sequence ID" value="MDB1999575.1"/>
    <property type="molecule type" value="Genomic_DNA"/>
</dbReference>
<name>A0AAW6AUQ5_CLOSY</name>
<dbReference type="RefSeq" id="WP_054345437.1">
    <property type="nucleotide sequence ID" value="NZ_JABFCJ010000010.1"/>
</dbReference>
<accession>A0AAW6AUQ5</accession>
<organism evidence="1 2">
    <name type="scientific">Clostridium symbiosum</name>
    <name type="common">Bacteroides symbiosus</name>
    <dbReference type="NCBI Taxonomy" id="1512"/>
    <lineage>
        <taxon>Bacteria</taxon>
        <taxon>Bacillati</taxon>
        <taxon>Bacillota</taxon>
        <taxon>Clostridia</taxon>
        <taxon>Lachnospirales</taxon>
        <taxon>Lachnospiraceae</taxon>
        <taxon>Otoolea</taxon>
    </lineage>
</organism>
<gene>
    <name evidence="1" type="ORF">PM006_05130</name>
</gene>
<dbReference type="SUPFAM" id="SSF160148">
    <property type="entry name" value="CPE0013-like"/>
    <property type="match status" value="1"/>
</dbReference>
<sequence length="113" mass="12805">MCYIGTYIEIARKVIIDTHNNRPGRVEHDPEEILRQIKDDACEVLQDADVRPRRSKKPVKAPVKCYDVIVCDICGSGVDIVAADTAKLGENGRRQEENGIYFRFFLLPPITNC</sequence>
<dbReference type="AlphaFoldDB" id="A0AAW6AUQ5"/>
<dbReference type="Gene3D" id="3.10.530.10">
    <property type="entry name" value="CPE0013-like"/>
    <property type="match status" value="1"/>
</dbReference>
<proteinExistence type="predicted"/>
<reference evidence="1" key="1">
    <citation type="submission" date="2023-01" db="EMBL/GenBank/DDBJ databases">
        <title>Human gut microbiome strain richness.</title>
        <authorList>
            <person name="Chen-Liaw A."/>
        </authorList>
    </citation>
    <scope>NUCLEOTIDE SEQUENCE</scope>
    <source>
        <strain evidence="1">B1_m1001713B170214d0_201011</strain>
    </source>
</reference>
<evidence type="ECO:0000313" key="2">
    <source>
        <dbReference type="Proteomes" id="UP001300871"/>
    </source>
</evidence>
<comment type="caution">
    <text evidence="1">The sequence shown here is derived from an EMBL/GenBank/DDBJ whole genome shotgun (WGS) entry which is preliminary data.</text>
</comment>
<dbReference type="InterPro" id="IPR036593">
    <property type="entry name" value="CPE0013-like_sf"/>
</dbReference>